<evidence type="ECO:0000256" key="1">
    <source>
        <dbReference type="SAM" id="MobiDB-lite"/>
    </source>
</evidence>
<organism evidence="2 3">
    <name type="scientific">Ceratocystis fimbriata CBS 114723</name>
    <dbReference type="NCBI Taxonomy" id="1035309"/>
    <lineage>
        <taxon>Eukaryota</taxon>
        <taxon>Fungi</taxon>
        <taxon>Dikarya</taxon>
        <taxon>Ascomycota</taxon>
        <taxon>Pezizomycotina</taxon>
        <taxon>Sordariomycetes</taxon>
        <taxon>Hypocreomycetidae</taxon>
        <taxon>Microascales</taxon>
        <taxon>Ceratocystidaceae</taxon>
        <taxon>Ceratocystis</taxon>
    </lineage>
</organism>
<feature type="region of interest" description="Disordered" evidence="1">
    <location>
        <begin position="276"/>
        <end position="313"/>
    </location>
</feature>
<evidence type="ECO:0000313" key="3">
    <source>
        <dbReference type="Proteomes" id="UP000222788"/>
    </source>
</evidence>
<evidence type="ECO:0000313" key="2">
    <source>
        <dbReference type="EMBL" id="PHH49063.1"/>
    </source>
</evidence>
<proteinExistence type="predicted"/>
<gene>
    <name evidence="2" type="ORF">CFIMG_008026RA00001</name>
</gene>
<accession>A0A2C5WSX4</accession>
<dbReference type="EMBL" id="APWK03000313">
    <property type="protein sequence ID" value="PHH49063.1"/>
    <property type="molecule type" value="Genomic_DNA"/>
</dbReference>
<reference evidence="2 3" key="2">
    <citation type="journal article" date="2013" name="IMA Fungus">
        <title>IMA Genome-F 1: Ceratocystis fimbriata: Draft nuclear genome sequence for the plant pathogen, Ceratocystis fimbriata.</title>
        <authorList>
            <person name="Wilken P.M."/>
            <person name="Steenkamp E.T."/>
            <person name="Wingfield M.J."/>
            <person name="de Beer Z.W."/>
            <person name="Wingfield B.D."/>
        </authorList>
    </citation>
    <scope>NUCLEOTIDE SEQUENCE [LARGE SCALE GENOMIC DNA]</scope>
    <source>
        <strain evidence="2 3">CBS 114723</strain>
    </source>
</reference>
<comment type="caution">
    <text evidence="2">The sequence shown here is derived from an EMBL/GenBank/DDBJ whole genome shotgun (WGS) entry which is preliminary data.</text>
</comment>
<feature type="compositionally biased region" description="Polar residues" evidence="1">
    <location>
        <begin position="304"/>
        <end position="313"/>
    </location>
</feature>
<reference evidence="2 3" key="1">
    <citation type="journal article" date="2013" name="Fungal Biol.">
        <title>Analysis of microsatellite markers in the genome of the plant pathogen Ceratocystis fimbriata.</title>
        <authorList>
            <person name="Simpson M.C."/>
            <person name="Wilken P.M."/>
            <person name="Coetzee M.P."/>
            <person name="Wingfield M.J."/>
            <person name="Wingfield B.D."/>
        </authorList>
    </citation>
    <scope>NUCLEOTIDE SEQUENCE [LARGE SCALE GENOMIC DNA]</scope>
    <source>
        <strain evidence="2 3">CBS 114723</strain>
    </source>
</reference>
<protein>
    <submittedName>
        <fullName evidence="2">Uncharacterized protein</fullName>
    </submittedName>
</protein>
<dbReference type="AlphaFoldDB" id="A0A2C5WSX4"/>
<name>A0A2C5WSX4_9PEZI</name>
<dbReference type="Proteomes" id="UP000222788">
    <property type="component" value="Unassembled WGS sequence"/>
</dbReference>
<keyword evidence="3" id="KW-1185">Reference proteome</keyword>
<sequence>MRFSKFISLCFSLPGLRGCKPRTTDDFEPTPAAHIKLEPTPAAHVKPVETINFEFAQAQDPSDIYYLHDHGYTVWDIDGGGVKVYSERYGLDDKDIVLRLYFDVEHGVTTIYNNNLRRERVHDDNLGLPQVFEALCYYKNVPCDQMTWIHMDIDQEFTLDALQGFRKNSFLSPTSEIRVTPDDLAWGIFSSNHYFQDASQMIPGSKIDRVIVRRKERRVGGSCNALETTETIMFSFKERSSNFGSSPSDFSGIDAMDNLDAAVRAADDFYEADFGGFPESDTNTCFGDEGNQPKNTPEHPNFKISPQSSPDST</sequence>